<accession>A0A9W9PN70</accession>
<feature type="compositionally biased region" description="Pro residues" evidence="1">
    <location>
        <begin position="265"/>
        <end position="304"/>
    </location>
</feature>
<evidence type="ECO:0000313" key="3">
    <source>
        <dbReference type="Proteomes" id="UP001147746"/>
    </source>
</evidence>
<protein>
    <submittedName>
        <fullName evidence="2">Uncharacterized protein</fullName>
    </submittedName>
</protein>
<dbReference type="Proteomes" id="UP001147746">
    <property type="component" value="Unassembled WGS sequence"/>
</dbReference>
<proteinExistence type="predicted"/>
<evidence type="ECO:0000256" key="1">
    <source>
        <dbReference type="SAM" id="MobiDB-lite"/>
    </source>
</evidence>
<organism evidence="2 3">
    <name type="scientific">Penicillium atrosanguineum</name>
    <dbReference type="NCBI Taxonomy" id="1132637"/>
    <lineage>
        <taxon>Eukaryota</taxon>
        <taxon>Fungi</taxon>
        <taxon>Dikarya</taxon>
        <taxon>Ascomycota</taxon>
        <taxon>Pezizomycotina</taxon>
        <taxon>Eurotiomycetes</taxon>
        <taxon>Eurotiomycetidae</taxon>
        <taxon>Eurotiales</taxon>
        <taxon>Aspergillaceae</taxon>
        <taxon>Penicillium</taxon>
    </lineage>
</organism>
<feature type="compositionally biased region" description="Pro residues" evidence="1">
    <location>
        <begin position="193"/>
        <end position="203"/>
    </location>
</feature>
<comment type="caution">
    <text evidence="2">The sequence shown here is derived from an EMBL/GenBank/DDBJ whole genome shotgun (WGS) entry which is preliminary data.</text>
</comment>
<reference evidence="2" key="2">
    <citation type="journal article" date="2023" name="IMA Fungus">
        <title>Comparative genomic study of the Penicillium genus elucidates a diverse pangenome and 15 lateral gene transfer events.</title>
        <authorList>
            <person name="Petersen C."/>
            <person name="Sorensen T."/>
            <person name="Nielsen M.R."/>
            <person name="Sondergaard T.E."/>
            <person name="Sorensen J.L."/>
            <person name="Fitzpatrick D.A."/>
            <person name="Frisvad J.C."/>
            <person name="Nielsen K.L."/>
        </authorList>
    </citation>
    <scope>NUCLEOTIDE SEQUENCE</scope>
    <source>
        <strain evidence="2">IBT 21472</strain>
    </source>
</reference>
<name>A0A9W9PN70_9EURO</name>
<keyword evidence="3" id="KW-1185">Reference proteome</keyword>
<reference evidence="2" key="1">
    <citation type="submission" date="2022-12" db="EMBL/GenBank/DDBJ databases">
        <authorList>
            <person name="Petersen C."/>
        </authorList>
    </citation>
    <scope>NUCLEOTIDE SEQUENCE</scope>
    <source>
        <strain evidence="2">IBT 21472</strain>
    </source>
</reference>
<feature type="region of interest" description="Disordered" evidence="1">
    <location>
        <begin position="163"/>
        <end position="304"/>
    </location>
</feature>
<evidence type="ECO:0000313" key="2">
    <source>
        <dbReference type="EMBL" id="KAJ5302586.1"/>
    </source>
</evidence>
<gene>
    <name evidence="2" type="ORF">N7476_009385</name>
</gene>
<dbReference type="AlphaFoldDB" id="A0A9W9PN70"/>
<dbReference type="EMBL" id="JAPZBO010000009">
    <property type="protein sequence ID" value="KAJ5302586.1"/>
    <property type="molecule type" value="Genomic_DNA"/>
</dbReference>
<sequence>MFHAARGKYMELVVGRQAAEDDEHTEVSIHQDNLSGYRLTFQTDGSDPDAEEPQYLFRIGKAGLKEVARGYVAEAVRIPDGAAAHERGANMWEDFIKKVQLGEDLNPQMRALDGIVEQSVQENIERSLETLLNAVQVICDQENGKVQDTSPKALSMLADTALAEPPTPHLPQMRTDPNMQHSHRALLPTPSQVQPPHPPPPPGMAHGPTDPRSFILPRPSPILSQPRHLLPARGQLGLPDPFSMNGPPQLPPPPGSNFRSLPLPNYLPPPGHPQQPGPPGPGPMYYPPPHGHGHGPPPPPPRRY</sequence>